<accession>A0A1B3SKA2</accession>
<dbReference type="AlphaFoldDB" id="A0A1B3SKA2"/>
<dbReference type="KEGG" id="shj:SHELI_v1c04040"/>
<evidence type="ECO:0000256" key="1">
    <source>
        <dbReference type="SAM" id="SignalP"/>
    </source>
</evidence>
<evidence type="ECO:0000313" key="3">
    <source>
        <dbReference type="Proteomes" id="UP000094378"/>
    </source>
</evidence>
<name>A0A1B3SKA2_9MOLU</name>
<keyword evidence="3" id="KW-1185">Reference proteome</keyword>
<dbReference type="RefSeq" id="WP_157087569.1">
    <property type="nucleotide sequence ID" value="NZ_CP017015.1"/>
</dbReference>
<dbReference type="Proteomes" id="UP000094378">
    <property type="component" value="Chromosome"/>
</dbReference>
<evidence type="ECO:0000313" key="2">
    <source>
        <dbReference type="EMBL" id="AOG60355.1"/>
    </source>
</evidence>
<proteinExistence type="predicted"/>
<feature type="signal peptide" evidence="1">
    <location>
        <begin position="1"/>
        <end position="22"/>
    </location>
</feature>
<sequence length="607" mass="70709">MFKKLLLTSGLMGLLVSSSSFTYSCANESVFKAHPYVISSEVMIIVDNYLSRYKNDYSNSYTKIISNLKKVIDNAATHNDIGSPTNIQTIYYSEEEITNRDGILVTFEKKEKTKFLFELTVNVRDVKAKGTTPKEDEDLKSFSKTYTLAQGQSDEEILLDKKTYTLNQDSDQTVEVKILNRNQFENIMIDDINQLKDIYEGYSFDKNDNSKLLLKFKKNTYGININIDFKLSANNCPKTTEFRVESIYFDKQQIHAKRIDKNNSYYSSYDWGSKTQIEVENSQLYNTNGNKINIQVKLDKDANFYKLYKPVEWNGDVASLYLWFQDDKANKVSEKDTKLSIVISSTDKNVKPKEINYTMDIVNPLDTTGYFAFPKQYANVFEETMFSIKENFTNLKYVFEKNVDDINIIFYNGVQNEKTVDFTNEEYVNYEAWISSNDDLENVYYFKINFDWNFYLGETKITKSISTDSEFLINDAEQIKDLEKDDINIKTMNEDIVDFDYKRITIGNRKAIINVNTKEDQFLIDLNNDIFRASNSKLKIESKGSGANVKCDISYKKPKIIQKSSTIKLSYDKKYLEEFKSIKVDFYLGNDEGTYFTIIFNYQEKNI</sequence>
<organism evidence="2 3">
    <name type="scientific">Spiroplasma helicoides</name>
    <dbReference type="NCBI Taxonomy" id="216938"/>
    <lineage>
        <taxon>Bacteria</taxon>
        <taxon>Bacillati</taxon>
        <taxon>Mycoplasmatota</taxon>
        <taxon>Mollicutes</taxon>
        <taxon>Entomoplasmatales</taxon>
        <taxon>Spiroplasmataceae</taxon>
        <taxon>Spiroplasma</taxon>
    </lineage>
</organism>
<dbReference type="PROSITE" id="PS51257">
    <property type="entry name" value="PROKAR_LIPOPROTEIN"/>
    <property type="match status" value="1"/>
</dbReference>
<dbReference type="EMBL" id="CP017015">
    <property type="protein sequence ID" value="AOG60355.1"/>
    <property type="molecule type" value="Genomic_DNA"/>
</dbReference>
<keyword evidence="1" id="KW-0732">Signal</keyword>
<reference evidence="2 3" key="1">
    <citation type="submission" date="2016-08" db="EMBL/GenBank/DDBJ databases">
        <title>Complete genome sequence of Spiroplasma helicoides TABS-2 (DSM 22551).</title>
        <authorList>
            <person name="Shen W.-Y."/>
            <person name="Lo W.-S."/>
            <person name="Lai Y.-C."/>
            <person name="Kuo C.-H."/>
        </authorList>
    </citation>
    <scope>NUCLEOTIDE SEQUENCE [LARGE SCALE GENOMIC DNA]</scope>
    <source>
        <strain evidence="2 3">TABS-2</strain>
    </source>
</reference>
<protein>
    <submittedName>
        <fullName evidence="2">Uncharacterized protein</fullName>
    </submittedName>
</protein>
<gene>
    <name evidence="2" type="ORF">SHELI_v1c04040</name>
</gene>
<feature type="chain" id="PRO_5008554080" evidence="1">
    <location>
        <begin position="23"/>
        <end position="607"/>
    </location>
</feature>